<dbReference type="InterPro" id="IPR036388">
    <property type="entry name" value="WH-like_DNA-bd_sf"/>
</dbReference>
<feature type="domain" description="HTH marR-type" evidence="4">
    <location>
        <begin position="12"/>
        <end position="144"/>
    </location>
</feature>
<dbReference type="SUPFAM" id="SSF46785">
    <property type="entry name" value="Winged helix' DNA-binding domain"/>
    <property type="match status" value="1"/>
</dbReference>
<dbReference type="GO" id="GO:0003677">
    <property type="term" value="F:DNA binding"/>
    <property type="evidence" value="ECO:0007669"/>
    <property type="project" value="UniProtKB-KW"/>
</dbReference>
<keyword evidence="3" id="KW-0804">Transcription</keyword>
<dbReference type="STRING" id="1121416.SAMN02745220_01538"/>
<keyword evidence="2 5" id="KW-0238">DNA-binding</keyword>
<evidence type="ECO:0000256" key="1">
    <source>
        <dbReference type="ARBA" id="ARBA00023015"/>
    </source>
</evidence>
<keyword evidence="6" id="KW-1185">Reference proteome</keyword>
<reference evidence="5 6" key="1">
    <citation type="submission" date="2016-12" db="EMBL/GenBank/DDBJ databases">
        <authorList>
            <person name="Song W.-J."/>
            <person name="Kurnit D.M."/>
        </authorList>
    </citation>
    <scope>NUCLEOTIDE SEQUENCE [LARGE SCALE GENOMIC DNA]</scope>
    <source>
        <strain evidence="5 6">DSM 18488</strain>
    </source>
</reference>
<gene>
    <name evidence="5" type="ORF">SAMN02745220_01538</name>
</gene>
<keyword evidence="1" id="KW-0805">Transcription regulation</keyword>
<dbReference type="InterPro" id="IPR000835">
    <property type="entry name" value="HTH_MarR-typ"/>
</dbReference>
<name>A0A1M7Y342_9BACT</name>
<dbReference type="PANTHER" id="PTHR42756:SF1">
    <property type="entry name" value="TRANSCRIPTIONAL REPRESSOR OF EMRAB OPERON"/>
    <property type="match status" value="1"/>
</dbReference>
<protein>
    <submittedName>
        <fullName evidence="5">DNA-binding transcriptional regulator, MarR family</fullName>
    </submittedName>
</protein>
<dbReference type="PROSITE" id="PS50995">
    <property type="entry name" value="HTH_MARR_2"/>
    <property type="match status" value="1"/>
</dbReference>
<organism evidence="5 6">
    <name type="scientific">Desulfopila aestuarii DSM 18488</name>
    <dbReference type="NCBI Taxonomy" id="1121416"/>
    <lineage>
        <taxon>Bacteria</taxon>
        <taxon>Pseudomonadati</taxon>
        <taxon>Thermodesulfobacteriota</taxon>
        <taxon>Desulfobulbia</taxon>
        <taxon>Desulfobulbales</taxon>
        <taxon>Desulfocapsaceae</taxon>
        <taxon>Desulfopila</taxon>
    </lineage>
</organism>
<dbReference type="SMART" id="SM00347">
    <property type="entry name" value="HTH_MARR"/>
    <property type="match status" value="1"/>
</dbReference>
<evidence type="ECO:0000313" key="6">
    <source>
        <dbReference type="Proteomes" id="UP000184603"/>
    </source>
</evidence>
<proteinExistence type="predicted"/>
<dbReference type="PANTHER" id="PTHR42756">
    <property type="entry name" value="TRANSCRIPTIONAL REGULATOR, MARR"/>
    <property type="match status" value="1"/>
</dbReference>
<dbReference type="Gene3D" id="1.10.10.10">
    <property type="entry name" value="Winged helix-like DNA-binding domain superfamily/Winged helix DNA-binding domain"/>
    <property type="match status" value="1"/>
</dbReference>
<dbReference type="Pfam" id="PF01047">
    <property type="entry name" value="MarR"/>
    <property type="match status" value="1"/>
</dbReference>
<dbReference type="Proteomes" id="UP000184603">
    <property type="component" value="Unassembled WGS sequence"/>
</dbReference>
<evidence type="ECO:0000256" key="2">
    <source>
        <dbReference type="ARBA" id="ARBA00023125"/>
    </source>
</evidence>
<evidence type="ECO:0000259" key="4">
    <source>
        <dbReference type="PROSITE" id="PS50995"/>
    </source>
</evidence>
<evidence type="ECO:0000313" key="5">
    <source>
        <dbReference type="EMBL" id="SHO46504.1"/>
    </source>
</evidence>
<dbReference type="EMBL" id="FRFE01000005">
    <property type="protein sequence ID" value="SHO46504.1"/>
    <property type="molecule type" value="Genomic_DNA"/>
</dbReference>
<sequence length="146" mass="16702">MPELPQSDNMVLNALSHQLVEFFDKINSWENSVVRGSGLSPAQMHTLEVIGHRQDIRMKELAERLGVTTGTLTVAVDKLEKKGLVIRKPHLHDRRSWLVSLTEKGKAIFHRHDRFHRDFTEEISAGLTTEEVAQFSALLTKLLHRM</sequence>
<dbReference type="PRINTS" id="PR00598">
    <property type="entry name" value="HTHMARR"/>
</dbReference>
<dbReference type="InterPro" id="IPR036390">
    <property type="entry name" value="WH_DNA-bd_sf"/>
</dbReference>
<dbReference type="GO" id="GO:0003700">
    <property type="term" value="F:DNA-binding transcription factor activity"/>
    <property type="evidence" value="ECO:0007669"/>
    <property type="project" value="InterPro"/>
</dbReference>
<evidence type="ECO:0000256" key="3">
    <source>
        <dbReference type="ARBA" id="ARBA00023163"/>
    </source>
</evidence>
<dbReference type="AlphaFoldDB" id="A0A1M7Y342"/>
<accession>A0A1M7Y342</accession>